<evidence type="ECO:0000256" key="1">
    <source>
        <dbReference type="SAM" id="MobiDB-lite"/>
    </source>
</evidence>
<gene>
    <name evidence="3" type="ORF">Athai_50170</name>
</gene>
<accession>A0A7R7DTF4</accession>
<name>A0A7R7DTF4_9ACTN</name>
<dbReference type="KEGG" id="atl:Athai_50170"/>
<keyword evidence="2" id="KW-1133">Transmembrane helix</keyword>
<dbReference type="Proteomes" id="UP000611640">
    <property type="component" value="Chromosome"/>
</dbReference>
<dbReference type="EMBL" id="AP023355">
    <property type="protein sequence ID" value="BCJ37514.1"/>
    <property type="molecule type" value="Genomic_DNA"/>
</dbReference>
<evidence type="ECO:0000256" key="2">
    <source>
        <dbReference type="SAM" id="Phobius"/>
    </source>
</evidence>
<reference evidence="3 4" key="1">
    <citation type="submission" date="2020-08" db="EMBL/GenBank/DDBJ databases">
        <title>Whole genome shotgun sequence of Actinocatenispora thailandica NBRC 105041.</title>
        <authorList>
            <person name="Komaki H."/>
            <person name="Tamura T."/>
        </authorList>
    </citation>
    <scope>NUCLEOTIDE SEQUENCE [LARGE SCALE GENOMIC DNA]</scope>
    <source>
        <strain evidence="3 4">NBRC 105041</strain>
    </source>
</reference>
<proteinExistence type="predicted"/>
<keyword evidence="4" id="KW-1185">Reference proteome</keyword>
<keyword evidence="2" id="KW-0472">Membrane</keyword>
<keyword evidence="2" id="KW-0812">Transmembrane</keyword>
<feature type="transmembrane region" description="Helical" evidence="2">
    <location>
        <begin position="6"/>
        <end position="25"/>
    </location>
</feature>
<evidence type="ECO:0000313" key="3">
    <source>
        <dbReference type="EMBL" id="BCJ37514.1"/>
    </source>
</evidence>
<dbReference type="AlphaFoldDB" id="A0A7R7DTF4"/>
<organism evidence="3 4">
    <name type="scientific">Actinocatenispora thailandica</name>
    <dbReference type="NCBI Taxonomy" id="227318"/>
    <lineage>
        <taxon>Bacteria</taxon>
        <taxon>Bacillati</taxon>
        <taxon>Actinomycetota</taxon>
        <taxon>Actinomycetes</taxon>
        <taxon>Micromonosporales</taxon>
        <taxon>Micromonosporaceae</taxon>
        <taxon>Actinocatenispora</taxon>
    </lineage>
</organism>
<sequence length="85" mass="9229">MRDLIGFAVLAVVAGGAAWVLMRLAGWARRRGIGGALMGPAEEIWHPNAREFRFVIEADAQHEVARPPAGDPPIPADRALIDPHR</sequence>
<evidence type="ECO:0000313" key="4">
    <source>
        <dbReference type="Proteomes" id="UP000611640"/>
    </source>
</evidence>
<protein>
    <submittedName>
        <fullName evidence="3">Uncharacterized protein</fullName>
    </submittedName>
</protein>
<dbReference type="RefSeq" id="WP_203963712.1">
    <property type="nucleotide sequence ID" value="NZ_AP023355.1"/>
</dbReference>
<feature type="region of interest" description="Disordered" evidence="1">
    <location>
        <begin position="64"/>
        <end position="85"/>
    </location>
</feature>